<dbReference type="GO" id="GO:0016020">
    <property type="term" value="C:membrane"/>
    <property type="evidence" value="ECO:0007669"/>
    <property type="project" value="UniProtKB-SubCell"/>
</dbReference>
<proteinExistence type="predicted"/>
<keyword evidence="5" id="KW-0175">Coiled coil</keyword>
<evidence type="ECO:0000259" key="7">
    <source>
        <dbReference type="Pfam" id="PF26002"/>
    </source>
</evidence>
<dbReference type="InterPro" id="IPR058982">
    <property type="entry name" value="Beta-barrel_AprE"/>
</dbReference>
<evidence type="ECO:0000256" key="4">
    <source>
        <dbReference type="ARBA" id="ARBA00023136"/>
    </source>
</evidence>
<dbReference type="PRINTS" id="PR01490">
    <property type="entry name" value="RTXTOXIND"/>
</dbReference>
<evidence type="ECO:0000256" key="1">
    <source>
        <dbReference type="ARBA" id="ARBA00004167"/>
    </source>
</evidence>
<dbReference type="RefSeq" id="WP_310835830.1">
    <property type="nucleotide sequence ID" value="NZ_JAVLSM010000002.1"/>
</dbReference>
<evidence type="ECO:0000256" key="3">
    <source>
        <dbReference type="ARBA" id="ARBA00022989"/>
    </source>
</evidence>
<dbReference type="Gene3D" id="2.40.30.170">
    <property type="match status" value="1"/>
</dbReference>
<dbReference type="InterPro" id="IPR011053">
    <property type="entry name" value="Single_hybrid_motif"/>
</dbReference>
<dbReference type="PANTHER" id="PTHR30386:SF26">
    <property type="entry name" value="TRANSPORT PROTEIN COMB"/>
    <property type="match status" value="1"/>
</dbReference>
<keyword evidence="2" id="KW-0812">Transmembrane</keyword>
<accession>A0AAE4GC36</accession>
<reference evidence="8" key="1">
    <citation type="submission" date="2023-02" db="EMBL/GenBank/DDBJ databases">
        <title>Description of Herbaspirillum huttiense subsp. nephrolepsisexaltata and Herbaspirillum huttiense subsp. lycopersicon.</title>
        <authorList>
            <person name="Poudel M."/>
            <person name="Sharma A."/>
            <person name="Goss E."/>
            <person name="Tapia J.H."/>
            <person name="Harmon C.M."/>
            <person name="Jones J.B."/>
        </authorList>
    </citation>
    <scope>NUCLEOTIDE SEQUENCE</scope>
    <source>
        <strain evidence="8">NC40101</strain>
    </source>
</reference>
<dbReference type="AlphaFoldDB" id="A0AAE4GC36"/>
<dbReference type="InterPro" id="IPR050739">
    <property type="entry name" value="MFP"/>
</dbReference>
<keyword evidence="3" id="KW-1133">Transmembrane helix</keyword>
<keyword evidence="4" id="KW-0472">Membrane</keyword>
<dbReference type="InterPro" id="IPR000089">
    <property type="entry name" value="Biotin_lipoyl"/>
</dbReference>
<comment type="caution">
    <text evidence="8">The sequence shown here is derived from an EMBL/GenBank/DDBJ whole genome shotgun (WGS) entry which is preliminary data.</text>
</comment>
<feature type="coiled-coil region" evidence="5">
    <location>
        <begin position="180"/>
        <end position="233"/>
    </location>
</feature>
<protein>
    <submittedName>
        <fullName evidence="8">HlyD family efflux transporter periplasmic adaptor subunit</fullName>
    </submittedName>
</protein>
<evidence type="ECO:0000256" key="5">
    <source>
        <dbReference type="SAM" id="Coils"/>
    </source>
</evidence>
<evidence type="ECO:0000313" key="8">
    <source>
        <dbReference type="EMBL" id="MDT0338459.1"/>
    </source>
</evidence>
<dbReference type="Gene3D" id="2.40.50.100">
    <property type="match status" value="1"/>
</dbReference>
<feature type="domain" description="Lipoyl-binding" evidence="6">
    <location>
        <begin position="55"/>
        <end position="91"/>
    </location>
</feature>
<dbReference type="Pfam" id="PF26002">
    <property type="entry name" value="Beta-barrel_AprE"/>
    <property type="match status" value="1"/>
</dbReference>
<dbReference type="EMBL" id="JAVRAA010000008">
    <property type="protein sequence ID" value="MDT0338459.1"/>
    <property type="molecule type" value="Genomic_DNA"/>
</dbReference>
<comment type="subcellular location">
    <subcellularLocation>
        <location evidence="1">Membrane</location>
        <topology evidence="1">Single-pass membrane protein</topology>
    </subcellularLocation>
</comment>
<gene>
    <name evidence="8" type="ORF">RJN63_16590</name>
</gene>
<dbReference type="Pfam" id="PF00364">
    <property type="entry name" value="Biotin_lipoyl"/>
    <property type="match status" value="1"/>
</dbReference>
<feature type="domain" description="AprE-like beta-barrel" evidence="7">
    <location>
        <begin position="270"/>
        <end position="362"/>
    </location>
</feature>
<organism evidence="8">
    <name type="scientific">Herbaspirillum huttiense subsp. nephrolepidis</name>
    <dbReference type="NCBI Taxonomy" id="3075126"/>
    <lineage>
        <taxon>Bacteria</taxon>
        <taxon>Pseudomonadati</taxon>
        <taxon>Pseudomonadota</taxon>
        <taxon>Betaproteobacteria</taxon>
        <taxon>Burkholderiales</taxon>
        <taxon>Oxalobacteraceae</taxon>
        <taxon>Herbaspirillum</taxon>
    </lineage>
</organism>
<sequence>MNKPDPHHSLVSARWMLRLSMLSVVLLLVWAGLSHIDQVTRAQGQVIAVSRTQSVQAPDGGPVKQILVKEGEAVKQGQLLMVLEQDRIQTSLNDSRAKVAALRISLARLRAEVYGQPLVFDPDLLEYKEYVANQKDLYVKRKALIDQDLQALHDMLDLASQELQMNRNLEQTGDVGRADVLRLQRNVADIRAQINNKRNKYFQEALVDMTKVQEDLNTQREQLEDRSQVLEHTELRAPADGVVKNIKLTTIGGVVRPGDVVMEILPVDNLIVEVKVSTADSAYVKAGQEANIKLDAYDYSIYGTLKGKVVYVSPDTLLDETRQGAVPYYRVHIALEEAVFKGQKANAIHVKPGMTATVEIKANTRTVLSFLVKPIAKTLQESMGER</sequence>
<dbReference type="SUPFAM" id="SSF51230">
    <property type="entry name" value="Single hybrid motif"/>
    <property type="match status" value="1"/>
</dbReference>
<dbReference type="PANTHER" id="PTHR30386">
    <property type="entry name" value="MEMBRANE FUSION SUBUNIT OF EMRAB-TOLC MULTIDRUG EFFLUX PUMP"/>
    <property type="match status" value="1"/>
</dbReference>
<name>A0AAE4GC36_9BURK</name>
<evidence type="ECO:0000259" key="6">
    <source>
        <dbReference type="Pfam" id="PF00364"/>
    </source>
</evidence>
<evidence type="ECO:0000256" key="2">
    <source>
        <dbReference type="ARBA" id="ARBA00022692"/>
    </source>
</evidence>